<proteinExistence type="predicted"/>
<name>A0AA39C4A6_9HYME</name>
<evidence type="ECO:0000256" key="1">
    <source>
        <dbReference type="SAM" id="MobiDB-lite"/>
    </source>
</evidence>
<dbReference type="Proteomes" id="UP001168990">
    <property type="component" value="Unassembled WGS sequence"/>
</dbReference>
<dbReference type="AlphaFoldDB" id="A0AA39C4A6"/>
<keyword evidence="3" id="KW-1185">Reference proteome</keyword>
<feature type="region of interest" description="Disordered" evidence="1">
    <location>
        <begin position="199"/>
        <end position="247"/>
    </location>
</feature>
<protein>
    <submittedName>
        <fullName evidence="2">Uncharacterized protein</fullName>
    </submittedName>
</protein>
<reference evidence="2" key="1">
    <citation type="journal article" date="2023" name="bioRxiv">
        <title>Scaffold-level genome assemblies of two parasitoid biocontrol wasps reveal the parthenogenesis mechanism and an associated novel virus.</title>
        <authorList>
            <person name="Inwood S."/>
            <person name="Skelly J."/>
            <person name="Guhlin J."/>
            <person name="Harrop T."/>
            <person name="Goldson S."/>
            <person name="Dearden P."/>
        </authorList>
    </citation>
    <scope>NUCLEOTIDE SEQUENCE</scope>
    <source>
        <strain evidence="2">Irish</strain>
        <tissue evidence="2">Whole body</tissue>
    </source>
</reference>
<dbReference type="EMBL" id="JAQQBS010001475">
    <property type="protein sequence ID" value="KAK0157160.1"/>
    <property type="molecule type" value="Genomic_DNA"/>
</dbReference>
<accession>A0AA39C4A6</accession>
<evidence type="ECO:0000313" key="2">
    <source>
        <dbReference type="EMBL" id="KAK0157160.1"/>
    </source>
</evidence>
<reference evidence="2" key="2">
    <citation type="submission" date="2023-03" db="EMBL/GenBank/DDBJ databases">
        <authorList>
            <person name="Inwood S.N."/>
            <person name="Skelly J.G."/>
            <person name="Guhlin J."/>
            <person name="Harrop T.W.R."/>
            <person name="Goldson S.G."/>
            <person name="Dearden P.K."/>
        </authorList>
    </citation>
    <scope>NUCLEOTIDE SEQUENCE</scope>
    <source>
        <strain evidence="2">Irish</strain>
        <tissue evidence="2">Whole body</tissue>
    </source>
</reference>
<feature type="region of interest" description="Disordered" evidence="1">
    <location>
        <begin position="263"/>
        <end position="282"/>
    </location>
</feature>
<feature type="compositionally biased region" description="Acidic residues" evidence="1">
    <location>
        <begin position="215"/>
        <end position="241"/>
    </location>
</feature>
<sequence length="282" mass="33881">MEVIVDMQGFKWRNNEFIVKEFAMIQLDKKGDHGTRILFKPQFKWDDLPKQYKATNSWLIRNYHGIFWDDGDIPYEKLRDILEIILKDVDYIYVKDTMAYIKYHRYVPCEWVIDDNQYYKLIETLYDAMEFYVDVHLNYDGIVYTKNDITAFLVIDNVRKIYWFKRIKIEDDRRPPTAVNYHPRLAPSHLEEQWRFVHHNNNNNNDNENNNDNNNDNDNDDDDDDDTDEVSTGDDDDDDDDGNHAEMHEFFLQNWIAAGYDSDYASYEEDDDDDDDDVNNIN</sequence>
<organism evidence="2 3">
    <name type="scientific">Microctonus aethiopoides</name>
    <dbReference type="NCBI Taxonomy" id="144406"/>
    <lineage>
        <taxon>Eukaryota</taxon>
        <taxon>Metazoa</taxon>
        <taxon>Ecdysozoa</taxon>
        <taxon>Arthropoda</taxon>
        <taxon>Hexapoda</taxon>
        <taxon>Insecta</taxon>
        <taxon>Pterygota</taxon>
        <taxon>Neoptera</taxon>
        <taxon>Endopterygota</taxon>
        <taxon>Hymenoptera</taxon>
        <taxon>Apocrita</taxon>
        <taxon>Ichneumonoidea</taxon>
        <taxon>Braconidae</taxon>
        <taxon>Euphorinae</taxon>
        <taxon>Microctonus</taxon>
    </lineage>
</organism>
<feature type="compositionally biased region" description="Acidic residues" evidence="1">
    <location>
        <begin position="266"/>
        <end position="282"/>
    </location>
</feature>
<comment type="caution">
    <text evidence="2">The sequence shown here is derived from an EMBL/GenBank/DDBJ whole genome shotgun (WGS) entry which is preliminary data.</text>
</comment>
<feature type="compositionally biased region" description="Low complexity" evidence="1">
    <location>
        <begin position="200"/>
        <end position="214"/>
    </location>
</feature>
<evidence type="ECO:0000313" key="3">
    <source>
        <dbReference type="Proteomes" id="UP001168990"/>
    </source>
</evidence>
<gene>
    <name evidence="2" type="ORF">PV328_011810</name>
</gene>